<organism evidence="2">
    <name type="scientific">marine sediment metagenome</name>
    <dbReference type="NCBI Taxonomy" id="412755"/>
    <lineage>
        <taxon>unclassified sequences</taxon>
        <taxon>metagenomes</taxon>
        <taxon>ecological metagenomes</taxon>
    </lineage>
</organism>
<evidence type="ECO:0000259" key="1">
    <source>
        <dbReference type="Pfam" id="PF13392"/>
    </source>
</evidence>
<dbReference type="Pfam" id="PF13392">
    <property type="entry name" value="HNH_3"/>
    <property type="match status" value="1"/>
</dbReference>
<protein>
    <recommendedName>
        <fullName evidence="1">HNH nuclease domain-containing protein</fullName>
    </recommendedName>
</protein>
<evidence type="ECO:0000313" key="2">
    <source>
        <dbReference type="EMBL" id="GAG35925.1"/>
    </source>
</evidence>
<proteinExistence type="predicted"/>
<gene>
    <name evidence="2" type="ORF">S01H1_63477</name>
</gene>
<comment type="caution">
    <text evidence="2">The sequence shown here is derived from an EMBL/GenBank/DDBJ whole genome shotgun (WGS) entry which is preliminary data.</text>
</comment>
<dbReference type="InterPro" id="IPR003615">
    <property type="entry name" value="HNH_nuc"/>
</dbReference>
<reference evidence="2" key="1">
    <citation type="journal article" date="2014" name="Front. Microbiol.">
        <title>High frequency of phylogenetically diverse reductive dehalogenase-homologous genes in deep subseafloor sedimentary metagenomes.</title>
        <authorList>
            <person name="Kawai M."/>
            <person name="Futagami T."/>
            <person name="Toyoda A."/>
            <person name="Takaki Y."/>
            <person name="Nishi S."/>
            <person name="Hori S."/>
            <person name="Arai W."/>
            <person name="Tsubouchi T."/>
            <person name="Morono Y."/>
            <person name="Uchiyama I."/>
            <person name="Ito T."/>
            <person name="Fujiyama A."/>
            <person name="Inagaki F."/>
            <person name="Takami H."/>
        </authorList>
    </citation>
    <scope>NUCLEOTIDE SEQUENCE</scope>
    <source>
        <strain evidence="2">Expedition CK06-06</strain>
    </source>
</reference>
<feature type="domain" description="HNH nuclease" evidence="1">
    <location>
        <begin position="39"/>
        <end position="58"/>
    </location>
</feature>
<sequence>MTKRKRIPKQTETQLLTQSRRRCCLCFGLDRDLTQKRGQIAHLDHDPSNNRPDNLAYLCIPHHDQYDSRTRQSKGLTIDEVKRYRDLLYAELQADTAPDHLP</sequence>
<accession>X0WYY6</accession>
<name>X0WYY6_9ZZZZ</name>
<dbReference type="EMBL" id="BARS01041781">
    <property type="protein sequence ID" value="GAG35925.1"/>
    <property type="molecule type" value="Genomic_DNA"/>
</dbReference>
<dbReference type="AlphaFoldDB" id="X0WYY6"/>
<feature type="non-terminal residue" evidence="2">
    <location>
        <position position="102"/>
    </location>
</feature>